<dbReference type="InterPro" id="IPR029058">
    <property type="entry name" value="AB_hydrolase_fold"/>
</dbReference>
<keyword evidence="1" id="KW-0378">Hydrolase</keyword>
<feature type="domain" description="BD-FAE-like" evidence="3">
    <location>
        <begin position="295"/>
        <end position="500"/>
    </location>
</feature>
<protein>
    <submittedName>
        <fullName evidence="4">Esterase/lipase</fullName>
    </submittedName>
</protein>
<dbReference type="PANTHER" id="PTHR48081:SF13">
    <property type="entry name" value="ALPHA_BETA HYDROLASE"/>
    <property type="match status" value="1"/>
</dbReference>
<keyword evidence="5" id="KW-1185">Reference proteome</keyword>
<organism evidence="4 5">
    <name type="scientific">Ktedonobacter racemifer DSM 44963</name>
    <dbReference type="NCBI Taxonomy" id="485913"/>
    <lineage>
        <taxon>Bacteria</taxon>
        <taxon>Bacillati</taxon>
        <taxon>Chloroflexota</taxon>
        <taxon>Ktedonobacteria</taxon>
        <taxon>Ktedonobacterales</taxon>
        <taxon>Ktedonobacteraceae</taxon>
        <taxon>Ktedonobacter</taxon>
    </lineage>
</organism>
<keyword evidence="2" id="KW-0472">Membrane</keyword>
<name>D6TTM3_KTERA</name>
<reference evidence="4 5" key="1">
    <citation type="journal article" date="2011" name="Stand. Genomic Sci.">
        <title>Non-contiguous finished genome sequence and contextual data of the filamentous soil bacterium Ktedonobacter racemifer type strain (SOSP1-21).</title>
        <authorList>
            <person name="Chang Y.J."/>
            <person name="Land M."/>
            <person name="Hauser L."/>
            <person name="Chertkov O."/>
            <person name="Del Rio T.G."/>
            <person name="Nolan M."/>
            <person name="Copeland A."/>
            <person name="Tice H."/>
            <person name="Cheng J.F."/>
            <person name="Lucas S."/>
            <person name="Han C."/>
            <person name="Goodwin L."/>
            <person name="Pitluck S."/>
            <person name="Ivanova N."/>
            <person name="Ovchinikova G."/>
            <person name="Pati A."/>
            <person name="Chen A."/>
            <person name="Palaniappan K."/>
            <person name="Mavromatis K."/>
            <person name="Liolios K."/>
            <person name="Brettin T."/>
            <person name="Fiebig A."/>
            <person name="Rohde M."/>
            <person name="Abt B."/>
            <person name="Goker M."/>
            <person name="Detter J.C."/>
            <person name="Woyke T."/>
            <person name="Bristow J."/>
            <person name="Eisen J.A."/>
            <person name="Markowitz V."/>
            <person name="Hugenholtz P."/>
            <person name="Kyrpides N.C."/>
            <person name="Klenk H.P."/>
            <person name="Lapidus A."/>
        </authorList>
    </citation>
    <scope>NUCLEOTIDE SEQUENCE [LARGE SCALE GENOMIC DNA]</scope>
    <source>
        <strain evidence="5">DSM 44963</strain>
    </source>
</reference>
<feature type="transmembrane region" description="Helical" evidence="2">
    <location>
        <begin position="93"/>
        <end position="113"/>
    </location>
</feature>
<keyword evidence="2" id="KW-1133">Transmembrane helix</keyword>
<comment type="caution">
    <text evidence="4">The sequence shown here is derived from an EMBL/GenBank/DDBJ whole genome shotgun (WGS) entry which is preliminary data.</text>
</comment>
<feature type="transmembrane region" description="Helical" evidence="2">
    <location>
        <begin position="38"/>
        <end position="59"/>
    </location>
</feature>
<feature type="transmembrane region" description="Helical" evidence="2">
    <location>
        <begin position="237"/>
        <end position="257"/>
    </location>
</feature>
<evidence type="ECO:0000256" key="2">
    <source>
        <dbReference type="SAM" id="Phobius"/>
    </source>
</evidence>
<evidence type="ECO:0000256" key="1">
    <source>
        <dbReference type="ARBA" id="ARBA00022801"/>
    </source>
</evidence>
<dbReference type="eggNOG" id="COG0657">
    <property type="taxonomic scope" value="Bacteria"/>
</dbReference>
<sequence>MNTESIHTEASRPGTGESMMSPIQDALGAHRLPKRRALLSWATLFTLSAIAIHITGVLLQPPASWLLVALLLVLTIAQLITAIATVIVPARRLLLVAGVVEVIALLAWIFAHTTGLPDGSSVWRPETLGSLDLYLPELEGLAAFFYLCLLWRTWMLPRGLWRTLQKWLPTFALVLLLVLGLLNQRVATILVVAFILNGQVPVCLQYVFLPAVGLLALFLLLRLVIPRLRVRTQGAWLTALILLPSLLVTTFFIWGGVLNAANVAWFPETLKVVAPAGRTTTLEYCRPNGGSPLAMDITEPSVQAPHPAPAVFYITGGGTFQGSRSLQTGATDDAYFTHLRDELVSRGFVVGALDYSLVPLYKVSDQVKDAKCAVRFLRAHASELGIDPQRIGVYGPSQGGYISAMLGTAGLSAGYDVGQYLNQSSHVQAVVDMWGPVDLTNFSGSPSWIAALTGGGSSATLKAATPFPYIRSDDPPFLIMHGTDDWFIAPHHSQKLAAQLHAAGVPVTLVMIQHGSHGLAAAGPDQNPSPNTLVQMTADFFTHTLGGK</sequence>
<dbReference type="GO" id="GO:0016787">
    <property type="term" value="F:hydrolase activity"/>
    <property type="evidence" value="ECO:0007669"/>
    <property type="project" value="UniProtKB-KW"/>
</dbReference>
<dbReference type="InterPro" id="IPR049492">
    <property type="entry name" value="BD-FAE-like_dom"/>
</dbReference>
<dbReference type="Proteomes" id="UP000004508">
    <property type="component" value="Unassembled WGS sequence"/>
</dbReference>
<evidence type="ECO:0000313" key="5">
    <source>
        <dbReference type="Proteomes" id="UP000004508"/>
    </source>
</evidence>
<evidence type="ECO:0000259" key="3">
    <source>
        <dbReference type="Pfam" id="PF20434"/>
    </source>
</evidence>
<feature type="transmembrane region" description="Helical" evidence="2">
    <location>
        <begin position="133"/>
        <end position="151"/>
    </location>
</feature>
<dbReference type="AlphaFoldDB" id="D6TTM3"/>
<accession>D6TTM3</accession>
<dbReference type="PANTHER" id="PTHR48081">
    <property type="entry name" value="AB HYDROLASE SUPERFAMILY PROTEIN C4A8.06C"/>
    <property type="match status" value="1"/>
</dbReference>
<dbReference type="OrthoDB" id="24847at2"/>
<dbReference type="Gene3D" id="3.40.50.1820">
    <property type="entry name" value="alpha/beta hydrolase"/>
    <property type="match status" value="1"/>
</dbReference>
<feature type="transmembrane region" description="Helical" evidence="2">
    <location>
        <begin position="207"/>
        <end position="225"/>
    </location>
</feature>
<dbReference type="STRING" id="485913.Krac_4770"/>
<gene>
    <name evidence="4" type="ORF">Krac_4770</name>
</gene>
<evidence type="ECO:0000313" key="4">
    <source>
        <dbReference type="EMBL" id="EFH83774.1"/>
    </source>
</evidence>
<dbReference type="SUPFAM" id="SSF53474">
    <property type="entry name" value="alpha/beta-Hydrolases"/>
    <property type="match status" value="1"/>
</dbReference>
<proteinExistence type="predicted"/>
<dbReference type="Pfam" id="PF20434">
    <property type="entry name" value="BD-FAE"/>
    <property type="match status" value="1"/>
</dbReference>
<dbReference type="InterPro" id="IPR050300">
    <property type="entry name" value="GDXG_lipolytic_enzyme"/>
</dbReference>
<feature type="transmembrane region" description="Helical" evidence="2">
    <location>
        <begin position="171"/>
        <end position="195"/>
    </location>
</feature>
<keyword evidence="2" id="KW-0812">Transmembrane</keyword>
<feature type="transmembrane region" description="Helical" evidence="2">
    <location>
        <begin position="65"/>
        <end position="86"/>
    </location>
</feature>
<dbReference type="EMBL" id="ADVG01000003">
    <property type="protein sequence ID" value="EFH83774.1"/>
    <property type="molecule type" value="Genomic_DNA"/>
</dbReference>
<dbReference type="InParanoid" id="D6TTM3"/>